<sequence>MNKLSCIIADDEPIARKILREFIDDIHFLQLVGEFENTNQLDQWLQQNKADILFLDIEMPQKTGIQYLREINLRPVVILTTAYPEYALDGYELDVLDYLLKPIAFKRFLKAVLKAKEYLESGRTEVPAPSFLFVRCEKKIEKINFGDILFIESAGNYVFIHLPEKKIMAYLTLKSIAEQLPAEEFIRIHQSFLVALAKIDRIENNMIWVQNKQLPIGRSHREPLAQCIERYILKRGS</sequence>
<dbReference type="EMBL" id="RAPY01000001">
    <property type="protein sequence ID" value="RKE57496.1"/>
    <property type="molecule type" value="Genomic_DNA"/>
</dbReference>
<feature type="domain" description="HTH LytTR-type" evidence="3">
    <location>
        <begin position="132"/>
        <end position="230"/>
    </location>
</feature>
<dbReference type="RefSeq" id="WP_120259052.1">
    <property type="nucleotide sequence ID" value="NZ_RAPY01000001.1"/>
</dbReference>
<evidence type="ECO:0000313" key="4">
    <source>
        <dbReference type="EMBL" id="RKE57496.1"/>
    </source>
</evidence>
<dbReference type="Pfam" id="PF00072">
    <property type="entry name" value="Response_reg"/>
    <property type="match status" value="1"/>
</dbReference>
<keyword evidence="1" id="KW-0597">Phosphoprotein</keyword>
<dbReference type="PANTHER" id="PTHR37299:SF1">
    <property type="entry name" value="STAGE 0 SPORULATION PROTEIN A HOMOLOG"/>
    <property type="match status" value="1"/>
</dbReference>
<dbReference type="InterPro" id="IPR001789">
    <property type="entry name" value="Sig_transdc_resp-reg_receiver"/>
</dbReference>
<organism evidence="4 5">
    <name type="scientific">Sphingobacterium detergens</name>
    <dbReference type="NCBI Taxonomy" id="1145106"/>
    <lineage>
        <taxon>Bacteria</taxon>
        <taxon>Pseudomonadati</taxon>
        <taxon>Bacteroidota</taxon>
        <taxon>Sphingobacteriia</taxon>
        <taxon>Sphingobacteriales</taxon>
        <taxon>Sphingobacteriaceae</taxon>
        <taxon>Sphingobacterium</taxon>
    </lineage>
</organism>
<dbReference type="OrthoDB" id="9787344at2"/>
<proteinExistence type="predicted"/>
<dbReference type="GO" id="GO:0003677">
    <property type="term" value="F:DNA binding"/>
    <property type="evidence" value="ECO:0007669"/>
    <property type="project" value="InterPro"/>
</dbReference>
<feature type="domain" description="Response regulatory" evidence="2">
    <location>
        <begin position="5"/>
        <end position="116"/>
    </location>
</feature>
<feature type="modified residue" description="4-aspartylphosphate" evidence="1">
    <location>
        <position position="56"/>
    </location>
</feature>
<evidence type="ECO:0000313" key="5">
    <source>
        <dbReference type="Proteomes" id="UP000286246"/>
    </source>
</evidence>
<dbReference type="PROSITE" id="PS50110">
    <property type="entry name" value="RESPONSE_REGULATORY"/>
    <property type="match status" value="1"/>
</dbReference>
<reference evidence="4 5" key="1">
    <citation type="submission" date="2018-09" db="EMBL/GenBank/DDBJ databases">
        <title>Genomic Encyclopedia of Type Strains, Phase III (KMG-III): the genomes of soil and plant-associated and newly described type strains.</title>
        <authorList>
            <person name="Whitman W."/>
        </authorList>
    </citation>
    <scope>NUCLEOTIDE SEQUENCE [LARGE SCALE GENOMIC DNA]</scope>
    <source>
        <strain evidence="4 5">CECT 7938</strain>
    </source>
</reference>
<dbReference type="Gene3D" id="3.40.50.2300">
    <property type="match status" value="1"/>
</dbReference>
<dbReference type="InterPro" id="IPR046947">
    <property type="entry name" value="LytR-like"/>
</dbReference>
<dbReference type="SUPFAM" id="SSF52172">
    <property type="entry name" value="CheY-like"/>
    <property type="match status" value="1"/>
</dbReference>
<evidence type="ECO:0000256" key="1">
    <source>
        <dbReference type="PROSITE-ProRule" id="PRU00169"/>
    </source>
</evidence>
<gene>
    <name evidence="4" type="ORF">DFQ12_2384</name>
</gene>
<dbReference type="SMART" id="SM00448">
    <property type="entry name" value="REC"/>
    <property type="match status" value="1"/>
</dbReference>
<dbReference type="InterPro" id="IPR007492">
    <property type="entry name" value="LytTR_DNA-bd_dom"/>
</dbReference>
<dbReference type="Proteomes" id="UP000286246">
    <property type="component" value="Unassembled WGS sequence"/>
</dbReference>
<dbReference type="PROSITE" id="PS50930">
    <property type="entry name" value="HTH_LYTTR"/>
    <property type="match status" value="1"/>
</dbReference>
<accession>A0A420BLN8</accession>
<keyword evidence="5" id="KW-1185">Reference proteome</keyword>
<comment type="caution">
    <text evidence="4">The sequence shown here is derived from an EMBL/GenBank/DDBJ whole genome shotgun (WGS) entry which is preliminary data.</text>
</comment>
<dbReference type="PANTHER" id="PTHR37299">
    <property type="entry name" value="TRANSCRIPTIONAL REGULATOR-RELATED"/>
    <property type="match status" value="1"/>
</dbReference>
<dbReference type="Pfam" id="PF04397">
    <property type="entry name" value="LytTR"/>
    <property type="match status" value="1"/>
</dbReference>
<name>A0A420BLN8_SPHD1</name>
<evidence type="ECO:0000259" key="2">
    <source>
        <dbReference type="PROSITE" id="PS50110"/>
    </source>
</evidence>
<dbReference type="Gene3D" id="2.40.50.1020">
    <property type="entry name" value="LytTr DNA-binding domain"/>
    <property type="match status" value="1"/>
</dbReference>
<dbReference type="GO" id="GO:0000156">
    <property type="term" value="F:phosphorelay response regulator activity"/>
    <property type="evidence" value="ECO:0007669"/>
    <property type="project" value="InterPro"/>
</dbReference>
<protein>
    <submittedName>
        <fullName evidence="4">LytTR family two component transcriptional regulator</fullName>
    </submittedName>
</protein>
<dbReference type="SMART" id="SM00850">
    <property type="entry name" value="LytTR"/>
    <property type="match status" value="1"/>
</dbReference>
<dbReference type="InterPro" id="IPR011006">
    <property type="entry name" value="CheY-like_superfamily"/>
</dbReference>
<evidence type="ECO:0000259" key="3">
    <source>
        <dbReference type="PROSITE" id="PS50930"/>
    </source>
</evidence>
<dbReference type="AlphaFoldDB" id="A0A420BLN8"/>